<keyword evidence="1" id="KW-0472">Membrane</keyword>
<sequence length="177" mass="21109">MSFKLNLEKSIKYKFIIYKLNFEYVLELFFETFVYVGWTFLLVSILSNPDNNENVFFTLCLIFFTIFLLISWFLNYKMLKVEISNPKIDREKIVELLKKEFPDFLLNDNGINILRGKYRGGIFSSGKKIFVIFTEDKILLNLTTYGRGESNIPFYSIINHHKLIKIRKDFIKNKKIL</sequence>
<keyword evidence="1" id="KW-1133">Transmembrane helix</keyword>
<gene>
    <name evidence="2" type="ORF">IQ05_01030</name>
</gene>
<keyword evidence="1" id="KW-0812">Transmembrane</keyword>
<name>A0ABY3FK45_9FLAO</name>
<feature type="transmembrane region" description="Helical" evidence="1">
    <location>
        <begin position="21"/>
        <end position="43"/>
    </location>
</feature>
<evidence type="ECO:0000256" key="1">
    <source>
        <dbReference type="SAM" id="Phobius"/>
    </source>
</evidence>
<feature type="transmembrane region" description="Helical" evidence="1">
    <location>
        <begin position="55"/>
        <end position="74"/>
    </location>
</feature>
<comment type="caution">
    <text evidence="2">The sequence shown here is derived from an EMBL/GenBank/DDBJ whole genome shotgun (WGS) entry which is preliminary data.</text>
</comment>
<protein>
    <recommendedName>
        <fullName evidence="4">PH (Pleckstrin Homology) domain-containing protein</fullName>
    </recommendedName>
</protein>
<evidence type="ECO:0008006" key="4">
    <source>
        <dbReference type="Google" id="ProtNLM"/>
    </source>
</evidence>
<keyword evidence="3" id="KW-1185">Reference proteome</keyword>
<organism evidence="2 3">
    <name type="scientific">Flavobacterium tiangeerense</name>
    <dbReference type="NCBI Taxonomy" id="459471"/>
    <lineage>
        <taxon>Bacteria</taxon>
        <taxon>Pseudomonadati</taxon>
        <taxon>Bacteroidota</taxon>
        <taxon>Flavobacteriia</taxon>
        <taxon>Flavobacteriales</taxon>
        <taxon>Flavobacteriaceae</taxon>
        <taxon>Flavobacterium</taxon>
    </lineage>
</organism>
<dbReference type="RefSeq" id="WP_144890567.1">
    <property type="nucleotide sequence ID" value="NZ_VLKO01000004.1"/>
</dbReference>
<dbReference type="EMBL" id="VLKO01000004">
    <property type="protein sequence ID" value="TWI00386.1"/>
    <property type="molecule type" value="Genomic_DNA"/>
</dbReference>
<evidence type="ECO:0000313" key="2">
    <source>
        <dbReference type="EMBL" id="TWI00386.1"/>
    </source>
</evidence>
<reference evidence="2 3" key="1">
    <citation type="journal article" date="2015" name="Stand. Genomic Sci.">
        <title>Genomic Encyclopedia of Bacterial and Archaeal Type Strains, Phase III: the genomes of soil and plant-associated and newly described type strains.</title>
        <authorList>
            <person name="Whitman W.B."/>
            <person name="Woyke T."/>
            <person name="Klenk H.P."/>
            <person name="Zhou Y."/>
            <person name="Lilburn T.G."/>
            <person name="Beck B.J."/>
            <person name="De Vos P."/>
            <person name="Vandamme P."/>
            <person name="Eisen J.A."/>
            <person name="Garrity G."/>
            <person name="Hugenholtz P."/>
            <person name="Kyrpides N.C."/>
        </authorList>
    </citation>
    <scope>NUCLEOTIDE SEQUENCE [LARGE SCALE GENOMIC DNA]</scope>
    <source>
        <strain evidence="2 3">CGMCC 1.6847</strain>
    </source>
</reference>
<proteinExistence type="predicted"/>
<evidence type="ECO:0000313" key="3">
    <source>
        <dbReference type="Proteomes" id="UP000317519"/>
    </source>
</evidence>
<accession>A0ABY3FK45</accession>
<dbReference type="Proteomes" id="UP000317519">
    <property type="component" value="Unassembled WGS sequence"/>
</dbReference>